<feature type="domain" description="Bulb-type lectin" evidence="5">
    <location>
        <begin position="46"/>
        <end position="166"/>
    </location>
</feature>
<evidence type="ECO:0000256" key="4">
    <source>
        <dbReference type="SAM" id="SignalP"/>
    </source>
</evidence>
<evidence type="ECO:0000256" key="2">
    <source>
        <dbReference type="ARBA" id="ARBA00023157"/>
    </source>
</evidence>
<organism evidence="7 8">
    <name type="scientific">Rhamnella rubrinervis</name>
    <dbReference type="NCBI Taxonomy" id="2594499"/>
    <lineage>
        <taxon>Eukaryota</taxon>
        <taxon>Viridiplantae</taxon>
        <taxon>Streptophyta</taxon>
        <taxon>Embryophyta</taxon>
        <taxon>Tracheophyta</taxon>
        <taxon>Spermatophyta</taxon>
        <taxon>Magnoliopsida</taxon>
        <taxon>eudicotyledons</taxon>
        <taxon>Gunneridae</taxon>
        <taxon>Pentapetalae</taxon>
        <taxon>rosids</taxon>
        <taxon>fabids</taxon>
        <taxon>Rosales</taxon>
        <taxon>Rhamnaceae</taxon>
        <taxon>rhamnoid group</taxon>
        <taxon>Rhamneae</taxon>
        <taxon>Rhamnella</taxon>
    </lineage>
</organism>
<dbReference type="InterPro" id="IPR035446">
    <property type="entry name" value="SLSG/EP1"/>
</dbReference>
<sequence length="502" mass="55302">MAISHSSSPLFHILLLTLFLTAIQAQVPENQTFKFVNHGKFGQPTTEYQSTYRVIQAKNVNFYTHPFQLCFYNTTPGAYILAIRTGIPHDGGLMRWVWDANRNNPVGENATLSFLSTGNLVLSEANGRIVWQTNTTNRGVTGIKLLSNGNLVLHDSSGSLIWQSFHYPTDTLLVGQSLRISGRDKLVSRKSEKDGFDGTYSLILNNQGLYLYLNNRGQLIRYSGWGYADRAATVIFDGKPVNNNNFTAYQLTLTIYENDTTPPPPDGYQLTLRTLNYNTTLSFIRLGSDGNLKAYTYQSSRWQESFAYFSSYYVRECSLPTKCGSYGLCDKGVCLACPTTTGLVSWNESCAPPNLAQCKSGAAANYYKIDGARHFLDSIRDGGDGLDLEECRKKCDEDCNCLGFFHREESGRCLIAPVLGTLIEALPDKVALGVMEDNVTIWKQLEANHSFLGSVGLPGNTVIGVGQDKVAVSSEGEGTLDGHAKSKVVGIKGGVVETELEW</sequence>
<dbReference type="PANTHER" id="PTHR32444:SF58">
    <property type="entry name" value="BULB-TYPE LECTIN DOMAIN-CONTAINING PROTEIN"/>
    <property type="match status" value="1"/>
</dbReference>
<keyword evidence="2" id="KW-1015">Disulfide bond</keyword>
<dbReference type="OrthoDB" id="4062651at2759"/>
<dbReference type="Gene3D" id="2.90.10.10">
    <property type="entry name" value="Bulb-type lectin domain"/>
    <property type="match status" value="1"/>
</dbReference>
<evidence type="ECO:0000259" key="5">
    <source>
        <dbReference type="PROSITE" id="PS50927"/>
    </source>
</evidence>
<proteinExistence type="predicted"/>
<feature type="chain" id="PRO_5035430617" description="Bulb-type lectin domain-containing protein" evidence="4">
    <location>
        <begin position="26"/>
        <end position="502"/>
    </location>
</feature>
<evidence type="ECO:0000313" key="8">
    <source>
        <dbReference type="Proteomes" id="UP000796880"/>
    </source>
</evidence>
<name>A0A8K0MCQ5_9ROSA</name>
<gene>
    <name evidence="7" type="ORF">FNV43_RR16331</name>
</gene>
<dbReference type="InterPro" id="IPR003609">
    <property type="entry name" value="Pan_app"/>
</dbReference>
<feature type="signal peptide" evidence="4">
    <location>
        <begin position="1"/>
        <end position="25"/>
    </location>
</feature>
<dbReference type="CDD" id="cd00028">
    <property type="entry name" value="B_lectin"/>
    <property type="match status" value="1"/>
</dbReference>
<dbReference type="SUPFAM" id="SSF51110">
    <property type="entry name" value="alpha-D-mannose-specific plant lectins"/>
    <property type="match status" value="1"/>
</dbReference>
<evidence type="ECO:0000256" key="3">
    <source>
        <dbReference type="ARBA" id="ARBA00023180"/>
    </source>
</evidence>
<dbReference type="SMART" id="SM00108">
    <property type="entry name" value="B_lectin"/>
    <property type="match status" value="1"/>
</dbReference>
<dbReference type="InterPro" id="IPR001480">
    <property type="entry name" value="Bulb-type_lectin_dom"/>
</dbReference>
<comment type="caution">
    <text evidence="7">The sequence shown here is derived from an EMBL/GenBank/DDBJ whole genome shotgun (WGS) entry which is preliminary data.</text>
</comment>
<reference evidence="7" key="1">
    <citation type="submission" date="2020-03" db="EMBL/GenBank/DDBJ databases">
        <title>A high-quality chromosome-level genome assembly of a woody plant with both climbing and erect habits, Rhamnella rubrinervis.</title>
        <authorList>
            <person name="Lu Z."/>
            <person name="Yang Y."/>
            <person name="Zhu X."/>
            <person name="Sun Y."/>
        </authorList>
    </citation>
    <scope>NUCLEOTIDE SEQUENCE</scope>
    <source>
        <strain evidence="7">BYM</strain>
        <tissue evidence="7">Leaf</tissue>
    </source>
</reference>
<feature type="domain" description="Apple" evidence="6">
    <location>
        <begin position="358"/>
        <end position="439"/>
    </location>
</feature>
<evidence type="ECO:0008006" key="9">
    <source>
        <dbReference type="Google" id="ProtNLM"/>
    </source>
</evidence>
<dbReference type="AlphaFoldDB" id="A0A8K0MCQ5"/>
<protein>
    <recommendedName>
        <fullName evidence="9">Bulb-type lectin domain-containing protein</fullName>
    </recommendedName>
</protein>
<dbReference type="PROSITE" id="PS50927">
    <property type="entry name" value="BULB_LECTIN"/>
    <property type="match status" value="1"/>
</dbReference>
<dbReference type="Proteomes" id="UP000796880">
    <property type="component" value="Unassembled WGS sequence"/>
</dbReference>
<dbReference type="PANTHER" id="PTHR32444">
    <property type="entry name" value="BULB-TYPE LECTIN DOMAIN-CONTAINING PROTEIN"/>
    <property type="match status" value="1"/>
</dbReference>
<accession>A0A8K0MCQ5</accession>
<dbReference type="Pfam" id="PF01453">
    <property type="entry name" value="B_lectin"/>
    <property type="match status" value="1"/>
</dbReference>
<evidence type="ECO:0000256" key="1">
    <source>
        <dbReference type="ARBA" id="ARBA00022729"/>
    </source>
</evidence>
<dbReference type="PROSITE" id="PS50948">
    <property type="entry name" value="PAN"/>
    <property type="match status" value="1"/>
</dbReference>
<dbReference type="InterPro" id="IPR036426">
    <property type="entry name" value="Bulb-type_lectin_dom_sf"/>
</dbReference>
<evidence type="ECO:0000313" key="7">
    <source>
        <dbReference type="EMBL" id="KAF3442415.1"/>
    </source>
</evidence>
<keyword evidence="1 4" id="KW-0732">Signal</keyword>
<dbReference type="EMBL" id="VOIH02000007">
    <property type="protein sequence ID" value="KAF3442415.1"/>
    <property type="molecule type" value="Genomic_DNA"/>
</dbReference>
<dbReference type="PIRSF" id="PIRSF002686">
    <property type="entry name" value="SLG"/>
    <property type="match status" value="1"/>
</dbReference>
<dbReference type="GO" id="GO:0009505">
    <property type="term" value="C:plant-type cell wall"/>
    <property type="evidence" value="ECO:0007669"/>
    <property type="project" value="TreeGrafter"/>
</dbReference>
<keyword evidence="8" id="KW-1185">Reference proteome</keyword>
<evidence type="ECO:0000259" key="6">
    <source>
        <dbReference type="PROSITE" id="PS50948"/>
    </source>
</evidence>
<keyword evidence="3" id="KW-0325">Glycoprotein</keyword>